<dbReference type="EMBL" id="CP001050">
    <property type="protein sequence ID" value="ACF30184.1"/>
    <property type="molecule type" value="Genomic_DNA"/>
</dbReference>
<dbReference type="KEGG" id="ngk:NGK_1526"/>
<dbReference type="HOGENOM" id="CLU_130380_0_0_4"/>
<dbReference type="KEGG" id="ngk:NGK_2355"/>
<evidence type="ECO:0000313" key="1">
    <source>
        <dbReference type="EMBL" id="ACF30184.1"/>
    </source>
</evidence>
<accession>B4RN16</accession>
<reference evidence="1 3" key="1">
    <citation type="journal article" date="2008" name="J. Bacteriol.">
        <title>Complete genome sequence of Neisseria gonorrhoeae NCCP11945.</title>
        <authorList>
            <person name="Chung G.T."/>
            <person name="Yoo J.S."/>
            <person name="Oh H.B."/>
            <person name="Lee Y.S."/>
            <person name="Cha S.H."/>
            <person name="Kim S.J."/>
            <person name="Yoo C.K."/>
        </authorList>
    </citation>
    <scope>NUCLEOTIDE SEQUENCE [LARGE SCALE GENOMIC DNA]</scope>
    <source>
        <strain evidence="1 3">NCCP11945</strain>
    </source>
</reference>
<name>B4RN16_NEIG2</name>
<dbReference type="AlphaFoldDB" id="B4RN16"/>
<proteinExistence type="predicted"/>
<dbReference type="Proteomes" id="UP000002564">
    <property type="component" value="Chromosome"/>
</dbReference>
<sequence>MHRFIPRYSAGLSPAISLPNKEQKSAGGSRCPFLYRFPYFLTAGSTGLAGPFGAGAPTEAWSFSFASTAGPMPFTLIKSSTDLNAPFCARYSAMAFAFAGPMPGSASSSCCEAALMFTAAREKAQENSIQNNTNIFFMVFPLRVANNKPHLATIWRINKNRYGVAPPRLKGNGSLR</sequence>
<evidence type="ECO:0000313" key="2">
    <source>
        <dbReference type="EMBL" id="ACF31361.1"/>
    </source>
</evidence>
<organism evidence="1 3">
    <name type="scientific">Neisseria gonorrhoeae (strain NCCP11945)</name>
    <dbReference type="NCBI Taxonomy" id="521006"/>
    <lineage>
        <taxon>Bacteria</taxon>
        <taxon>Pseudomonadati</taxon>
        <taxon>Pseudomonadota</taxon>
        <taxon>Betaproteobacteria</taxon>
        <taxon>Neisseriales</taxon>
        <taxon>Neisseriaceae</taxon>
        <taxon>Neisseria</taxon>
    </lineage>
</organism>
<gene>
    <name evidence="1" type="ordered locus">NGK_1526</name>
    <name evidence="2" type="ordered locus">NGK_2355</name>
</gene>
<protein>
    <submittedName>
        <fullName evidence="1">Uncharacterized protein</fullName>
    </submittedName>
</protein>
<evidence type="ECO:0000313" key="3">
    <source>
        <dbReference type="Proteomes" id="UP000002564"/>
    </source>
</evidence>
<dbReference type="EMBL" id="CP001050">
    <property type="protein sequence ID" value="ACF31361.1"/>
    <property type="molecule type" value="Genomic_DNA"/>
</dbReference>